<dbReference type="Proteomes" id="UP000011087">
    <property type="component" value="Unassembled WGS sequence"/>
</dbReference>
<dbReference type="EnsemblProtists" id="EKX43448">
    <property type="protein sequence ID" value="EKX43448"/>
    <property type="gene ID" value="GUITHDRAFT_140492"/>
</dbReference>
<gene>
    <name evidence="5" type="ORF">GUITHDRAFT_140492</name>
</gene>
<feature type="domain" description="Glycosyltransferase 61 catalytic" evidence="4">
    <location>
        <begin position="355"/>
        <end position="439"/>
    </location>
</feature>
<sequence length="515" mass="58261">MMTRTVITAYHGLIPTCLPPLLLLHLMHARGTRFPQTRPYHTDPLLSALGPSDRDAGSCRELERRGLTQLDAAETERWLRCHHVGEEAVQAMGGSNVTGAELVGMSRSELGEVMGMSAVQAWRLRKLAMQGEREAGEEQILKAMTCKEQGRSWVKCEQHQGINSCLSHRVCLDVTARTLEYFGSSSHEASFETYIAAKYPPYSTNEDVLHVERSPGECEGCEFLPGTFALVGRYYPPNRAHVLGDEVWALFQALSIWGMEEEYREVQIVLWEEGRNADVFELVNPRPVWTTGTLLNEHGNYVCMESLVFGLAHLGYALGHACELGRSLRCRPAYLAPFQQNVVRFRRLALELHSIREKMPPQRAQVVVMRKGRRALNSIRIVNTEEVAAALGELEVTVLSADWSTMRSKEQLAVMSGTDVLFSLPGSDVMNAIWMPLDRSLVTPCRIFADGAVEHGNEAEIWFGYLHNVTRWCDFNRTRDVTSYKQSSYMTVPVDVMRRLVEEQLRRLREKGYVQ</sequence>
<dbReference type="Pfam" id="PF04577">
    <property type="entry name" value="Glyco_transf_61"/>
    <property type="match status" value="1"/>
</dbReference>
<evidence type="ECO:0000313" key="6">
    <source>
        <dbReference type="EnsemblProtists" id="EKX43448"/>
    </source>
</evidence>
<proteinExistence type="predicted"/>
<reference evidence="7" key="2">
    <citation type="submission" date="2012-11" db="EMBL/GenBank/DDBJ databases">
        <authorList>
            <person name="Kuo A."/>
            <person name="Curtis B.A."/>
            <person name="Tanifuji G."/>
            <person name="Burki F."/>
            <person name="Gruber A."/>
            <person name="Irimia M."/>
            <person name="Maruyama S."/>
            <person name="Arias M.C."/>
            <person name="Ball S.G."/>
            <person name="Gile G.H."/>
            <person name="Hirakawa Y."/>
            <person name="Hopkins J.F."/>
            <person name="Rensing S.A."/>
            <person name="Schmutz J."/>
            <person name="Symeonidi A."/>
            <person name="Elias M."/>
            <person name="Eveleigh R.J."/>
            <person name="Herman E.K."/>
            <person name="Klute M.J."/>
            <person name="Nakayama T."/>
            <person name="Obornik M."/>
            <person name="Reyes-Prieto A."/>
            <person name="Armbrust E.V."/>
            <person name="Aves S.J."/>
            <person name="Beiko R.G."/>
            <person name="Coutinho P."/>
            <person name="Dacks J.B."/>
            <person name="Durnford D.G."/>
            <person name="Fast N.M."/>
            <person name="Green B.R."/>
            <person name="Grisdale C."/>
            <person name="Hempe F."/>
            <person name="Henrissat B."/>
            <person name="Hoppner M.P."/>
            <person name="Ishida K.-I."/>
            <person name="Kim E."/>
            <person name="Koreny L."/>
            <person name="Kroth P.G."/>
            <person name="Liu Y."/>
            <person name="Malik S.-B."/>
            <person name="Maier U.G."/>
            <person name="McRose D."/>
            <person name="Mock T."/>
            <person name="Neilson J.A."/>
            <person name="Onodera N.T."/>
            <person name="Poole A.M."/>
            <person name="Pritham E.J."/>
            <person name="Richards T.A."/>
            <person name="Rocap G."/>
            <person name="Roy S.W."/>
            <person name="Sarai C."/>
            <person name="Schaack S."/>
            <person name="Shirato S."/>
            <person name="Slamovits C.H."/>
            <person name="Spencer D.F."/>
            <person name="Suzuki S."/>
            <person name="Worden A.Z."/>
            <person name="Zauner S."/>
            <person name="Barry K."/>
            <person name="Bell C."/>
            <person name="Bharti A.K."/>
            <person name="Crow J.A."/>
            <person name="Grimwood J."/>
            <person name="Kramer R."/>
            <person name="Lindquist E."/>
            <person name="Lucas S."/>
            <person name="Salamov A."/>
            <person name="McFadden G.I."/>
            <person name="Lane C.E."/>
            <person name="Keeling P.J."/>
            <person name="Gray M.W."/>
            <person name="Grigoriev I.V."/>
            <person name="Archibald J.M."/>
        </authorList>
    </citation>
    <scope>NUCLEOTIDE SEQUENCE</scope>
    <source>
        <strain evidence="7">CCMP2712</strain>
    </source>
</reference>
<reference evidence="5 7" key="1">
    <citation type="journal article" date="2012" name="Nature">
        <title>Algal genomes reveal evolutionary mosaicism and the fate of nucleomorphs.</title>
        <authorList>
            <consortium name="DOE Joint Genome Institute"/>
            <person name="Curtis B.A."/>
            <person name="Tanifuji G."/>
            <person name="Burki F."/>
            <person name="Gruber A."/>
            <person name="Irimia M."/>
            <person name="Maruyama S."/>
            <person name="Arias M.C."/>
            <person name="Ball S.G."/>
            <person name="Gile G.H."/>
            <person name="Hirakawa Y."/>
            <person name="Hopkins J.F."/>
            <person name="Kuo A."/>
            <person name="Rensing S.A."/>
            <person name="Schmutz J."/>
            <person name="Symeonidi A."/>
            <person name="Elias M."/>
            <person name="Eveleigh R.J."/>
            <person name="Herman E.K."/>
            <person name="Klute M.J."/>
            <person name="Nakayama T."/>
            <person name="Obornik M."/>
            <person name="Reyes-Prieto A."/>
            <person name="Armbrust E.V."/>
            <person name="Aves S.J."/>
            <person name="Beiko R.G."/>
            <person name="Coutinho P."/>
            <person name="Dacks J.B."/>
            <person name="Durnford D.G."/>
            <person name="Fast N.M."/>
            <person name="Green B.R."/>
            <person name="Grisdale C.J."/>
            <person name="Hempel F."/>
            <person name="Henrissat B."/>
            <person name="Hoppner M.P."/>
            <person name="Ishida K."/>
            <person name="Kim E."/>
            <person name="Koreny L."/>
            <person name="Kroth P.G."/>
            <person name="Liu Y."/>
            <person name="Malik S.B."/>
            <person name="Maier U.G."/>
            <person name="McRose D."/>
            <person name="Mock T."/>
            <person name="Neilson J.A."/>
            <person name="Onodera N.T."/>
            <person name="Poole A.M."/>
            <person name="Pritham E.J."/>
            <person name="Richards T.A."/>
            <person name="Rocap G."/>
            <person name="Roy S.W."/>
            <person name="Sarai C."/>
            <person name="Schaack S."/>
            <person name="Shirato S."/>
            <person name="Slamovits C.H."/>
            <person name="Spencer D.F."/>
            <person name="Suzuki S."/>
            <person name="Worden A.Z."/>
            <person name="Zauner S."/>
            <person name="Barry K."/>
            <person name="Bell C."/>
            <person name="Bharti A.K."/>
            <person name="Crow J.A."/>
            <person name="Grimwood J."/>
            <person name="Kramer R."/>
            <person name="Lindquist E."/>
            <person name="Lucas S."/>
            <person name="Salamov A."/>
            <person name="McFadden G.I."/>
            <person name="Lane C.E."/>
            <person name="Keeling P.J."/>
            <person name="Gray M.W."/>
            <person name="Grigoriev I.V."/>
            <person name="Archibald J.M."/>
        </authorList>
    </citation>
    <scope>NUCLEOTIDE SEQUENCE</scope>
    <source>
        <strain evidence="5 7">CCMP2712</strain>
    </source>
</reference>
<evidence type="ECO:0000256" key="2">
    <source>
        <dbReference type="ARBA" id="ARBA00022679"/>
    </source>
</evidence>
<dbReference type="KEGG" id="gtt:GUITHDRAFT_140492"/>
<dbReference type="PANTHER" id="PTHR20961">
    <property type="entry name" value="GLYCOSYLTRANSFERASE"/>
    <property type="match status" value="1"/>
</dbReference>
<dbReference type="GeneID" id="17300106"/>
<evidence type="ECO:0000256" key="3">
    <source>
        <dbReference type="ARBA" id="ARBA00023180"/>
    </source>
</evidence>
<dbReference type="HOGENOM" id="CLU_040487_0_0_1"/>
<dbReference type="PaxDb" id="55529-EKX43448"/>
<keyword evidence="2" id="KW-0808">Transferase</keyword>
<organism evidence="5">
    <name type="scientific">Guillardia theta (strain CCMP2712)</name>
    <name type="common">Cryptophyte</name>
    <dbReference type="NCBI Taxonomy" id="905079"/>
    <lineage>
        <taxon>Eukaryota</taxon>
        <taxon>Cryptophyceae</taxon>
        <taxon>Pyrenomonadales</taxon>
        <taxon>Geminigeraceae</taxon>
        <taxon>Guillardia</taxon>
    </lineage>
</organism>
<accession>L1J4J3</accession>
<keyword evidence="7" id="KW-1185">Reference proteome</keyword>
<evidence type="ECO:0000313" key="7">
    <source>
        <dbReference type="Proteomes" id="UP000011087"/>
    </source>
</evidence>
<dbReference type="GO" id="GO:0016757">
    <property type="term" value="F:glycosyltransferase activity"/>
    <property type="evidence" value="ECO:0007669"/>
    <property type="project" value="UniProtKB-KW"/>
</dbReference>
<dbReference type="AlphaFoldDB" id="L1J4J3"/>
<name>L1J4J3_GUITC</name>
<evidence type="ECO:0000259" key="4">
    <source>
        <dbReference type="Pfam" id="PF04577"/>
    </source>
</evidence>
<protein>
    <recommendedName>
        <fullName evidence="4">Glycosyltransferase 61 catalytic domain-containing protein</fullName>
    </recommendedName>
</protein>
<reference evidence="6" key="3">
    <citation type="submission" date="2015-06" db="UniProtKB">
        <authorList>
            <consortium name="EnsemblProtists"/>
        </authorList>
    </citation>
    <scope>IDENTIFICATION</scope>
</reference>
<evidence type="ECO:0000313" key="5">
    <source>
        <dbReference type="EMBL" id="EKX43448.1"/>
    </source>
</evidence>
<evidence type="ECO:0000256" key="1">
    <source>
        <dbReference type="ARBA" id="ARBA00022676"/>
    </source>
</evidence>
<dbReference type="RefSeq" id="XP_005830428.1">
    <property type="nucleotide sequence ID" value="XM_005830371.1"/>
</dbReference>
<dbReference type="InterPro" id="IPR049625">
    <property type="entry name" value="Glyco_transf_61_cat"/>
</dbReference>
<keyword evidence="3" id="KW-0325">Glycoprotein</keyword>
<dbReference type="InterPro" id="IPR007657">
    <property type="entry name" value="Glycosyltransferase_61"/>
</dbReference>
<keyword evidence="1" id="KW-0328">Glycosyltransferase</keyword>
<dbReference type="EMBL" id="JH993010">
    <property type="protein sequence ID" value="EKX43448.1"/>
    <property type="molecule type" value="Genomic_DNA"/>
</dbReference>